<keyword evidence="7" id="KW-0732">Signal</keyword>
<evidence type="ECO:0000256" key="8">
    <source>
        <dbReference type="ARBA" id="ARBA00022801"/>
    </source>
</evidence>
<dbReference type="InterPro" id="IPR015956">
    <property type="entry name" value="Peniciliin-bd_prot_C_sf"/>
</dbReference>
<comment type="catalytic activity">
    <reaction evidence="12">
        <text>Preferential cleavage: (Ac)2-L-Lys-D-Ala-|-D-Ala. Also transpeptidation of peptidyl-alanyl moieties that are N-acyl substituents of D-alanine.</text>
        <dbReference type="EC" id="3.4.16.4"/>
    </reaction>
</comment>
<protein>
    <recommendedName>
        <fullName evidence="4">serine-type D-Ala-D-Ala carboxypeptidase</fullName>
        <ecNumber evidence="4">3.4.16.4</ecNumber>
    </recommendedName>
</protein>
<evidence type="ECO:0000256" key="5">
    <source>
        <dbReference type="ARBA" id="ARBA00022645"/>
    </source>
</evidence>
<dbReference type="InterPro" id="IPR018044">
    <property type="entry name" value="Peptidase_S11"/>
</dbReference>
<evidence type="ECO:0000256" key="3">
    <source>
        <dbReference type="ARBA" id="ARBA00007164"/>
    </source>
</evidence>
<dbReference type="Pfam" id="PF00768">
    <property type="entry name" value="Peptidase_S11"/>
    <property type="match status" value="1"/>
</dbReference>
<dbReference type="EMBL" id="JARUJP010000001">
    <property type="protein sequence ID" value="MDW8799565.1"/>
    <property type="molecule type" value="Genomic_DNA"/>
</dbReference>
<name>A0ABU4JN42_9CLOT</name>
<comment type="similarity">
    <text evidence="3 13">Belongs to the peptidase S11 family.</text>
</comment>
<dbReference type="Proteomes" id="UP001281656">
    <property type="component" value="Unassembled WGS sequence"/>
</dbReference>
<dbReference type="PRINTS" id="PR00725">
    <property type="entry name" value="DADACBPTASE1"/>
</dbReference>
<dbReference type="InterPro" id="IPR012338">
    <property type="entry name" value="Beta-lactam/transpept-like"/>
</dbReference>
<comment type="pathway">
    <text evidence="2">Cell wall biogenesis; peptidoglycan biosynthesis.</text>
</comment>
<evidence type="ECO:0000259" key="14">
    <source>
        <dbReference type="SMART" id="SM00936"/>
    </source>
</evidence>
<keyword evidence="11" id="KW-0961">Cell wall biogenesis/degradation</keyword>
<evidence type="ECO:0000256" key="1">
    <source>
        <dbReference type="ARBA" id="ARBA00003217"/>
    </source>
</evidence>
<dbReference type="Gene3D" id="3.40.710.10">
    <property type="entry name" value="DD-peptidase/beta-lactamase superfamily"/>
    <property type="match status" value="1"/>
</dbReference>
<keyword evidence="10" id="KW-0573">Peptidoglycan synthesis</keyword>
<dbReference type="SUPFAM" id="SSF69189">
    <property type="entry name" value="Penicillin-binding protein associated domain"/>
    <property type="match status" value="1"/>
</dbReference>
<dbReference type="Pfam" id="PF07943">
    <property type="entry name" value="PBP5_C"/>
    <property type="match status" value="1"/>
</dbReference>
<proteinExistence type="inferred from homology"/>
<keyword evidence="6" id="KW-0645">Protease</keyword>
<keyword evidence="16" id="KW-1185">Reference proteome</keyword>
<evidence type="ECO:0000256" key="13">
    <source>
        <dbReference type="RuleBase" id="RU004016"/>
    </source>
</evidence>
<evidence type="ECO:0000256" key="11">
    <source>
        <dbReference type="ARBA" id="ARBA00023316"/>
    </source>
</evidence>
<evidence type="ECO:0000256" key="10">
    <source>
        <dbReference type="ARBA" id="ARBA00022984"/>
    </source>
</evidence>
<evidence type="ECO:0000256" key="2">
    <source>
        <dbReference type="ARBA" id="ARBA00004752"/>
    </source>
</evidence>
<comment type="caution">
    <text evidence="15">The sequence shown here is derived from an EMBL/GenBank/DDBJ whole genome shotgun (WGS) entry which is preliminary data.</text>
</comment>
<evidence type="ECO:0000313" key="15">
    <source>
        <dbReference type="EMBL" id="MDW8799565.1"/>
    </source>
</evidence>
<dbReference type="GO" id="GO:0004180">
    <property type="term" value="F:carboxypeptidase activity"/>
    <property type="evidence" value="ECO:0007669"/>
    <property type="project" value="UniProtKB-KW"/>
</dbReference>
<evidence type="ECO:0000256" key="6">
    <source>
        <dbReference type="ARBA" id="ARBA00022670"/>
    </source>
</evidence>
<sequence length="396" mass="43391">MKKESKALISLLLTLIFVMGVFVRPVKGAPTQETKVQEDNLTVDARSALLMEPVSGKIIVDKGSHEKLPPASVTKIMTMLLTMEAVDSGKIKMSDKVTVSENAKKMGGSSMLLDTGEVRTVEELIKGIGIASGNDAAVAMAEYLSGSQEAFVKLMNERAAKLGMKDTTFKNCTGLSEPGHLTTAYDIALMSRELLKHPAILKYTGTYMETISEGRKSPIGLVNHNKLVRFFKGCDGLKTGFTDEAKYCISATATRDGVRMLAVIMGSPSYKVRNKDASMLMNYGFSKFEAKKVFTKGAEVEKIALNKQGDRFFIAKAQEDLNVVMEKGQDVKISKKSIIDKNKKEYKANETVGYCEVYVNGELVGKVKLYSDRDVKKPGIFGNLKGNFVKILDRGV</sequence>
<comment type="function">
    <text evidence="1">Removes C-terminal D-alanyl residues from sugar-peptide cell wall precursors.</text>
</comment>
<dbReference type="SMART" id="SM00936">
    <property type="entry name" value="PBP5_C"/>
    <property type="match status" value="1"/>
</dbReference>
<gene>
    <name evidence="15" type="ORF">P8V03_00180</name>
</gene>
<accession>A0ABU4JN42</accession>
<reference evidence="15 16" key="1">
    <citation type="submission" date="2023-04" db="EMBL/GenBank/DDBJ databases">
        <title>Clostridium tannerae sp. nov., isolated from the fecal material of an alpaca.</title>
        <authorList>
            <person name="Miller S."/>
            <person name="Hendry M."/>
            <person name="King J."/>
            <person name="Sankaranarayanan K."/>
            <person name="Lawson P.A."/>
        </authorList>
    </citation>
    <scope>NUCLEOTIDE SEQUENCE [LARGE SCALE GENOMIC DNA]</scope>
    <source>
        <strain evidence="15 16">A1-XYC3</strain>
    </source>
</reference>
<feature type="domain" description="Peptidase S11 D-Ala-D-Ala carboxypeptidase A C-terminal" evidence="14">
    <location>
        <begin position="288"/>
        <end position="377"/>
    </location>
</feature>
<organism evidence="15 16">
    <name type="scientific">Clostridium tanneri</name>
    <dbReference type="NCBI Taxonomy" id="3037988"/>
    <lineage>
        <taxon>Bacteria</taxon>
        <taxon>Bacillati</taxon>
        <taxon>Bacillota</taxon>
        <taxon>Clostridia</taxon>
        <taxon>Eubacteriales</taxon>
        <taxon>Clostridiaceae</taxon>
        <taxon>Clostridium</taxon>
    </lineage>
</organism>
<dbReference type="PANTHER" id="PTHR21581">
    <property type="entry name" value="D-ALANYL-D-ALANINE CARBOXYPEPTIDASE"/>
    <property type="match status" value="1"/>
</dbReference>
<dbReference type="PANTHER" id="PTHR21581:SF6">
    <property type="entry name" value="TRAFFICKING PROTEIN PARTICLE COMPLEX SUBUNIT 12"/>
    <property type="match status" value="1"/>
</dbReference>
<dbReference type="SUPFAM" id="SSF56601">
    <property type="entry name" value="beta-lactamase/transpeptidase-like"/>
    <property type="match status" value="1"/>
</dbReference>
<evidence type="ECO:0000256" key="9">
    <source>
        <dbReference type="ARBA" id="ARBA00022960"/>
    </source>
</evidence>
<evidence type="ECO:0000256" key="12">
    <source>
        <dbReference type="ARBA" id="ARBA00034000"/>
    </source>
</evidence>
<keyword evidence="9" id="KW-0133">Cell shape</keyword>
<keyword evidence="5 15" id="KW-0121">Carboxypeptidase</keyword>
<evidence type="ECO:0000313" key="16">
    <source>
        <dbReference type="Proteomes" id="UP001281656"/>
    </source>
</evidence>
<keyword evidence="8 15" id="KW-0378">Hydrolase</keyword>
<dbReference type="Gene3D" id="2.60.410.10">
    <property type="entry name" value="D-Ala-D-Ala carboxypeptidase, C-terminal domain"/>
    <property type="match status" value="1"/>
</dbReference>
<dbReference type="RefSeq" id="WP_318796288.1">
    <property type="nucleotide sequence ID" value="NZ_JARUJP010000001.1"/>
</dbReference>
<dbReference type="InterPro" id="IPR001967">
    <property type="entry name" value="Peptidase_S11_N"/>
</dbReference>
<dbReference type="InterPro" id="IPR037167">
    <property type="entry name" value="Peptidase_S11_C_sf"/>
</dbReference>
<dbReference type="EC" id="3.4.16.4" evidence="4"/>
<evidence type="ECO:0000256" key="4">
    <source>
        <dbReference type="ARBA" id="ARBA00012448"/>
    </source>
</evidence>
<evidence type="ECO:0000256" key="7">
    <source>
        <dbReference type="ARBA" id="ARBA00022729"/>
    </source>
</evidence>
<dbReference type="InterPro" id="IPR012907">
    <property type="entry name" value="Peptidase_S11_C"/>
</dbReference>